<dbReference type="Proteomes" id="UP001193501">
    <property type="component" value="Unassembled WGS sequence"/>
</dbReference>
<dbReference type="EMBL" id="JAABNR010000011">
    <property type="protein sequence ID" value="NBZ88461.1"/>
    <property type="molecule type" value="Genomic_DNA"/>
</dbReference>
<evidence type="ECO:0000256" key="5">
    <source>
        <dbReference type="SAM" id="Phobius"/>
    </source>
</evidence>
<evidence type="ECO:0000256" key="2">
    <source>
        <dbReference type="ARBA" id="ARBA00022692"/>
    </source>
</evidence>
<reference evidence="6" key="1">
    <citation type="submission" date="2020-01" db="EMBL/GenBank/DDBJ databases">
        <authorList>
            <person name="Chen W.-M."/>
        </authorList>
    </citation>
    <scope>NUCLEOTIDE SEQUENCE</scope>
    <source>
        <strain evidence="6">CYK-10</strain>
    </source>
</reference>
<evidence type="ECO:0000256" key="1">
    <source>
        <dbReference type="ARBA" id="ARBA00004141"/>
    </source>
</evidence>
<protein>
    <submittedName>
        <fullName evidence="6">DoxX family protein</fullName>
    </submittedName>
</protein>
<keyword evidence="2 5" id="KW-0812">Transmembrane</keyword>
<keyword evidence="4 5" id="KW-0472">Membrane</keyword>
<gene>
    <name evidence="6" type="ORF">GV832_12785</name>
</gene>
<name>A0AAE5BV16_9RHOB</name>
<organism evidence="6 7">
    <name type="scientific">Stagnihabitans tardus</name>
    <dbReference type="NCBI Taxonomy" id="2699202"/>
    <lineage>
        <taxon>Bacteria</taxon>
        <taxon>Pseudomonadati</taxon>
        <taxon>Pseudomonadota</taxon>
        <taxon>Alphaproteobacteria</taxon>
        <taxon>Rhodobacterales</taxon>
        <taxon>Paracoccaceae</taxon>
        <taxon>Stagnihabitans</taxon>
    </lineage>
</organism>
<evidence type="ECO:0000256" key="4">
    <source>
        <dbReference type="ARBA" id="ARBA00023136"/>
    </source>
</evidence>
<evidence type="ECO:0000313" key="7">
    <source>
        <dbReference type="Proteomes" id="UP001193501"/>
    </source>
</evidence>
<keyword evidence="3 5" id="KW-1133">Transmembrane helix</keyword>
<dbReference type="GO" id="GO:0016020">
    <property type="term" value="C:membrane"/>
    <property type="evidence" value="ECO:0007669"/>
    <property type="project" value="UniProtKB-SubCell"/>
</dbReference>
<evidence type="ECO:0000256" key="3">
    <source>
        <dbReference type="ARBA" id="ARBA00022989"/>
    </source>
</evidence>
<evidence type="ECO:0000313" key="6">
    <source>
        <dbReference type="EMBL" id="NBZ88461.1"/>
    </source>
</evidence>
<dbReference type="AlphaFoldDB" id="A0AAE5BV16"/>
<sequence length="124" mass="13124">MMQKLGWALSGLFGLFMLGASVAPKLSGMAVADESLVALGWENAPLLLIGVLELIATVLYLIPATGVLGAALMMAILGGAMATNLQGQAPLYSHTLFSVYLGILMWVGLILRDPRIRAVFPLVR</sequence>
<comment type="caution">
    <text evidence="6">The sequence shown here is derived from an EMBL/GenBank/DDBJ whole genome shotgun (WGS) entry which is preliminary data.</text>
</comment>
<dbReference type="Pfam" id="PF13564">
    <property type="entry name" value="DoxX_2"/>
    <property type="match status" value="1"/>
</dbReference>
<feature type="transmembrane region" description="Helical" evidence="5">
    <location>
        <begin position="91"/>
        <end position="111"/>
    </location>
</feature>
<feature type="transmembrane region" description="Helical" evidence="5">
    <location>
        <begin position="44"/>
        <end position="62"/>
    </location>
</feature>
<keyword evidence="7" id="KW-1185">Reference proteome</keyword>
<feature type="transmembrane region" description="Helical" evidence="5">
    <location>
        <begin position="67"/>
        <end position="85"/>
    </location>
</feature>
<proteinExistence type="predicted"/>
<dbReference type="RefSeq" id="WP_168775276.1">
    <property type="nucleotide sequence ID" value="NZ_JAABNR010000011.1"/>
</dbReference>
<comment type="subcellular location">
    <subcellularLocation>
        <location evidence="1">Membrane</location>
        <topology evidence="1">Multi-pass membrane protein</topology>
    </subcellularLocation>
</comment>
<dbReference type="InterPro" id="IPR032808">
    <property type="entry name" value="DoxX"/>
</dbReference>
<accession>A0AAE5BV16</accession>